<dbReference type="SUPFAM" id="SSF54197">
    <property type="entry name" value="HIT-like"/>
    <property type="match status" value="1"/>
</dbReference>
<keyword evidence="2" id="KW-1185">Reference proteome</keyword>
<dbReference type="PANTHER" id="PTHR42763:SF2">
    <property type="entry name" value="ADP-GLUCOSE PHOSPHORYLASE"/>
    <property type="match status" value="1"/>
</dbReference>
<dbReference type="InterPro" id="IPR053177">
    <property type="entry name" value="ADP-glucose_phosphorylase"/>
</dbReference>
<dbReference type="PANTHER" id="PTHR42763">
    <property type="entry name" value="ADP-GLUCOSE PHOSPHORYLASE"/>
    <property type="match status" value="1"/>
</dbReference>
<proteinExistence type="predicted"/>
<dbReference type="Gene3D" id="3.30.428.10">
    <property type="entry name" value="HIT-like"/>
    <property type="match status" value="2"/>
</dbReference>
<dbReference type="EMBL" id="BJYL01000014">
    <property type="protein sequence ID" value="GEN82729.1"/>
    <property type="molecule type" value="Genomic_DNA"/>
</dbReference>
<evidence type="ECO:0008006" key="3">
    <source>
        <dbReference type="Google" id="ProtNLM"/>
    </source>
</evidence>
<comment type="caution">
    <text evidence="1">The sequence shown here is derived from an EMBL/GenBank/DDBJ whole genome shotgun (WGS) entry which is preliminary data.</text>
</comment>
<dbReference type="RefSeq" id="WP_147056033.1">
    <property type="nucleotide sequence ID" value="NZ_BJYL01000014.1"/>
</dbReference>
<reference evidence="1 2" key="1">
    <citation type="submission" date="2019-07" db="EMBL/GenBank/DDBJ databases">
        <title>Whole genome shotgun sequence of Sporosarcina luteola NBRC 105378.</title>
        <authorList>
            <person name="Hosoyama A."/>
            <person name="Uohara A."/>
            <person name="Ohji S."/>
            <person name="Ichikawa N."/>
        </authorList>
    </citation>
    <scope>NUCLEOTIDE SEQUENCE [LARGE SCALE GENOMIC DNA]</scope>
    <source>
        <strain evidence="1 2">NBRC 105378</strain>
    </source>
</reference>
<dbReference type="AlphaFoldDB" id="A0A511Z5L0"/>
<gene>
    <name evidence="1" type="ORF">SLU01_10410</name>
</gene>
<dbReference type="InterPro" id="IPR036265">
    <property type="entry name" value="HIT-like_sf"/>
</dbReference>
<protein>
    <recommendedName>
        <fullName evidence="3">Galactose-1-phosphate uridylyltransferase</fullName>
    </recommendedName>
</protein>
<sequence>MPISFRKHEEFFTFHDPMHDGKLIDRKTEMRFDPLTGETSRIIFDPGAPFVPKDFAPLAKETEGPKCPFCPENVSKITPRFPDELVEGGRFIGKEAVVFPNLFPYSKHNAVVRMSEQHFVKLEEFTESIIADSFKAAHRYIEKVLEFDDQTEYVSVNWNYLPPSGGSILHPHIQVLASELPTNYQSKITSDSRAYYDKEGDNYLTSLATEERNLEERWISQEGSISWLHAYAPKSHYDFIGVFEAPSFNDLGSENYEDLAKSMLHFFLYFKEQGVESFNAILHIPVKKHAAEQVHFRLIPRMTIGMLETSDMNVFTFLQGEPLSLKAPETVAKEVRKFFIEGK</sequence>
<organism evidence="1 2">
    <name type="scientific">Sporosarcina luteola</name>
    <dbReference type="NCBI Taxonomy" id="582850"/>
    <lineage>
        <taxon>Bacteria</taxon>
        <taxon>Bacillati</taxon>
        <taxon>Bacillota</taxon>
        <taxon>Bacilli</taxon>
        <taxon>Bacillales</taxon>
        <taxon>Caryophanaceae</taxon>
        <taxon>Sporosarcina</taxon>
    </lineage>
</organism>
<evidence type="ECO:0000313" key="1">
    <source>
        <dbReference type="EMBL" id="GEN82729.1"/>
    </source>
</evidence>
<accession>A0A511Z5L0</accession>
<name>A0A511Z5L0_9BACL</name>
<evidence type="ECO:0000313" key="2">
    <source>
        <dbReference type="Proteomes" id="UP000321901"/>
    </source>
</evidence>
<dbReference type="OrthoDB" id="1803128at2"/>
<dbReference type="Proteomes" id="UP000321901">
    <property type="component" value="Unassembled WGS sequence"/>
</dbReference>